<protein>
    <submittedName>
        <fullName evidence="2">Uncharacterized protein</fullName>
    </submittedName>
</protein>
<gene>
    <name evidence="2" type="ORF">NCTC11401_01569</name>
    <name evidence="1" type="ORF">SAMN05421777_104149</name>
</gene>
<accession>A0A377GK93</accession>
<dbReference type="EMBL" id="FTNL01000004">
    <property type="protein sequence ID" value="SIQ93215.1"/>
    <property type="molecule type" value="Genomic_DNA"/>
</dbReference>
<reference evidence="2 4" key="2">
    <citation type="submission" date="2018-06" db="EMBL/GenBank/DDBJ databases">
        <authorList>
            <consortium name="Pathogen Informatics"/>
            <person name="Doyle S."/>
        </authorList>
    </citation>
    <scope>NUCLEOTIDE SEQUENCE [LARGE SCALE GENOMIC DNA]</scope>
    <source>
        <strain evidence="2 4">NCTC11401</strain>
    </source>
</reference>
<dbReference type="RefSeq" id="WP_238587921.1">
    <property type="nucleotide sequence ID" value="NZ_CAAAIX010000003.1"/>
</dbReference>
<evidence type="ECO:0000313" key="3">
    <source>
        <dbReference type="Proteomes" id="UP000186808"/>
    </source>
</evidence>
<organism evidence="2 4">
    <name type="scientific">Fluoribacter gormanii</name>
    <dbReference type="NCBI Taxonomy" id="464"/>
    <lineage>
        <taxon>Bacteria</taxon>
        <taxon>Pseudomonadati</taxon>
        <taxon>Pseudomonadota</taxon>
        <taxon>Gammaproteobacteria</taxon>
        <taxon>Legionellales</taxon>
        <taxon>Legionellaceae</taxon>
        <taxon>Fluoribacter</taxon>
    </lineage>
</organism>
<name>A0A377GK93_9GAMM</name>
<keyword evidence="3" id="KW-1185">Reference proteome</keyword>
<dbReference type="EMBL" id="UGGV01000001">
    <property type="protein sequence ID" value="STO24752.1"/>
    <property type="molecule type" value="Genomic_DNA"/>
</dbReference>
<sequence length="369" mass="42270">MYSKESKPTIGTLFKANRLIAKTVNRIIVEPDNVSLTDWATEAKLFISKDGNCLSSTTLLVYQKYVPTYSCGGRRYGVLINAEEAYVYDVNTKDANTNRIDKLKKRDERKEIKLQSKSAETTRLNLKTLDELGKEIQETENGFEMNEVLLDAPKDSLVGLFVRAIEFSPKADLKDYYLSLLEMMLIQKYLNEAFDLPLLKICLYYEREGKLGNFPSQDELFTQARAHGINNRNYPALFERLSSNYVFPKYNPITLKDFLARYEPQEVLDKVREQVIKSLIANYKPFVPREIDATTILNELVDLAVGINPGLIDETINLCVFATLKDPSSQKTNVLEQREYLFFSTTGESLSPNTTAEDDIITPFYEFKK</sequence>
<proteinExistence type="predicted"/>
<evidence type="ECO:0000313" key="1">
    <source>
        <dbReference type="EMBL" id="SIQ93215.1"/>
    </source>
</evidence>
<dbReference type="AlphaFoldDB" id="A0A377GK93"/>
<reference evidence="1 3" key="1">
    <citation type="submission" date="2017-01" db="EMBL/GenBank/DDBJ databases">
        <authorList>
            <person name="Varghese N."/>
            <person name="Submissions S."/>
        </authorList>
    </citation>
    <scope>NUCLEOTIDE SEQUENCE [LARGE SCALE GENOMIC DNA]</scope>
    <source>
        <strain evidence="1 3">ATCC 33342</strain>
    </source>
</reference>
<dbReference type="Proteomes" id="UP000254374">
    <property type="component" value="Unassembled WGS sequence"/>
</dbReference>
<evidence type="ECO:0000313" key="4">
    <source>
        <dbReference type="Proteomes" id="UP000254374"/>
    </source>
</evidence>
<dbReference type="Proteomes" id="UP000186808">
    <property type="component" value="Unassembled WGS sequence"/>
</dbReference>
<evidence type="ECO:0000313" key="2">
    <source>
        <dbReference type="EMBL" id="STO24752.1"/>
    </source>
</evidence>